<feature type="compositionally biased region" description="Polar residues" evidence="2">
    <location>
        <begin position="73"/>
        <end position="82"/>
    </location>
</feature>
<feature type="region of interest" description="Disordered" evidence="2">
    <location>
        <begin position="1"/>
        <end position="266"/>
    </location>
</feature>
<evidence type="ECO:0000256" key="1">
    <source>
        <dbReference type="ARBA" id="ARBA00006854"/>
    </source>
</evidence>
<feature type="region of interest" description="Disordered" evidence="2">
    <location>
        <begin position="373"/>
        <end position="406"/>
    </location>
</feature>
<reference evidence="4 6" key="1">
    <citation type="journal article" date="2016" name="PLoS ONE">
        <title>Sequence Assembly of Yarrowia lipolytica Strain W29/CLIB89 Shows Transposable Element Diversity.</title>
        <authorList>
            <person name="Magnan C."/>
            <person name="Yu J."/>
            <person name="Chang I."/>
            <person name="Jahn E."/>
            <person name="Kanomata Y."/>
            <person name="Wu J."/>
            <person name="Zeller M."/>
            <person name="Oakes M."/>
            <person name="Baldi P."/>
            <person name="Sandmeyer S."/>
        </authorList>
    </citation>
    <scope>NUCLEOTIDE SEQUENCE [LARGE SCALE GENOMIC DNA]</scope>
    <source>
        <strain evidence="4">CLIB89</strain>
        <strain evidence="6">CLIB89(W29)</strain>
    </source>
</reference>
<feature type="compositionally biased region" description="Polar residues" evidence="2">
    <location>
        <begin position="187"/>
        <end position="204"/>
    </location>
</feature>
<name>A0A1D8NGP7_YARLL</name>
<feature type="compositionally biased region" description="Low complexity" evidence="2">
    <location>
        <begin position="380"/>
        <end position="395"/>
    </location>
</feature>
<dbReference type="Pfam" id="PF07814">
    <property type="entry name" value="WAPL"/>
    <property type="match status" value="1"/>
</dbReference>
<protein>
    <recommendedName>
        <fullName evidence="3">Wings apart-like protein C-terminal domain-containing protein</fullName>
    </recommendedName>
</protein>
<comment type="similarity">
    <text evidence="1">Belongs to the WAPL family.</text>
</comment>
<dbReference type="EMBL" id="KZ858947">
    <property type="protein sequence ID" value="RDW29064.1"/>
    <property type="molecule type" value="Genomic_DNA"/>
</dbReference>
<dbReference type="PANTHER" id="PTHR22100:SF13">
    <property type="entry name" value="WINGS APART-LIKE PROTEIN HOMOLOG"/>
    <property type="match status" value="1"/>
</dbReference>
<feature type="compositionally biased region" description="Basic residues" evidence="2">
    <location>
        <begin position="1"/>
        <end position="11"/>
    </location>
</feature>
<dbReference type="EMBL" id="CP017557">
    <property type="protein sequence ID" value="AOW04798.1"/>
    <property type="molecule type" value="Genomic_DNA"/>
</dbReference>
<sequence length="804" mass="87861">MATPRTTKRYGRTGSATRRQPEQMTLMSSFLSARDSPSPGLSNTTPTTRERERNDSVALKSAGAKIDFGASEDPNQGASNSPLVGRVTKPTATRDSKTRPTLFRRTRGASIFDTEPYKKADMTSGGSSSEPVATADPPTSAGRAATRAKRNSTKDSTSSNDTSVHESQDNGFESPASDTPRTKRQTGKPTATATPQAQKNTGTPTAKGKKPAKRQTATPTTKVRLTRSRSRSSSPAVKNSAPDKEDTLVKSSSSNGSSNGISPRSSQTLFSSQLVDTGNKLAIDIDLEDTQNDMDVDTQTQTKVDIQAEKDKDDRIVFGPKRLFASAENNGLSGTSIFGSAQKRKIRGLRTSTPSKKMTGKNKVVDGDIQMGLQDKPTPSSSFGSSFESSQGSQEPVRAPLSVTTNKRTYGANRSYLADSPTKKESIYDSIMSESSDESEQEELNIKSVHELRETGGNARFMDEMEYLAEGLEDEGSSRRTTLLEICKKAKDPDFIRKLKTTDYADKILHVLPQVVETDQVASFLVLFIAQKIFGDNGANVLDTVINDPKFLDSIFLCLDNTESILRDKKSSKVFQKVLKEFVDGTTSASDDEPTPSPALAAIATLSTLQTYPGASGSTILKACLQPNNWDKFRKFATNEFEKKGYKVLQLVVFFLDFCQSDIFFSSLASTLDELSTQLQKGQVNSTLVDLSLPVLRLLIVHTNESSIPELDGSFVLKCITLAETLHERSEDTKLYEVYLLCLGFLENIIGALTSDYKKVYDIFTRLARGKEDKHCQAFLTLLRKNVATRGALKLSAQEKAELE</sequence>
<dbReference type="VEuPathDB" id="FungiDB:YALI1_E01778g"/>
<gene>
    <name evidence="5" type="ORF">B0I71DRAFT_126387</name>
    <name evidence="4" type="ORF">YALI1_E01778g</name>
</gene>
<dbReference type="Gene3D" id="1.25.10.10">
    <property type="entry name" value="Leucine-rich Repeat Variant"/>
    <property type="match status" value="1"/>
</dbReference>
<proteinExistence type="inferred from homology"/>
<dbReference type="eggNOG" id="ENOG502RS0D">
    <property type="taxonomic scope" value="Eukaryota"/>
</dbReference>
<accession>A0A1D8NGP7</accession>
<feature type="domain" description="Wings apart-like protein C-terminal" evidence="3">
    <location>
        <begin position="445"/>
        <end position="748"/>
    </location>
</feature>
<dbReference type="GeneID" id="2912944"/>
<dbReference type="Proteomes" id="UP000182444">
    <property type="component" value="Chromosome 1E"/>
</dbReference>
<feature type="compositionally biased region" description="Low complexity" evidence="2">
    <location>
        <begin position="251"/>
        <end position="266"/>
    </location>
</feature>
<evidence type="ECO:0000313" key="6">
    <source>
        <dbReference type="Proteomes" id="UP000182444"/>
    </source>
</evidence>
<evidence type="ECO:0000313" key="4">
    <source>
        <dbReference type="EMBL" id="AOW04798.1"/>
    </source>
</evidence>
<evidence type="ECO:0000259" key="3">
    <source>
        <dbReference type="Pfam" id="PF07814"/>
    </source>
</evidence>
<dbReference type="KEGG" id="yli:2912944"/>
<dbReference type="InterPro" id="IPR011989">
    <property type="entry name" value="ARM-like"/>
</dbReference>
<evidence type="ECO:0000313" key="5">
    <source>
        <dbReference type="EMBL" id="RDW29064.1"/>
    </source>
</evidence>
<evidence type="ECO:0000313" key="7">
    <source>
        <dbReference type="Proteomes" id="UP000256601"/>
    </source>
</evidence>
<dbReference type="PANTHER" id="PTHR22100">
    <property type="entry name" value="WINGS APART-LIKE PROTEIN HOMOLOG"/>
    <property type="match status" value="1"/>
</dbReference>
<evidence type="ECO:0000256" key="2">
    <source>
        <dbReference type="SAM" id="MobiDB-lite"/>
    </source>
</evidence>
<reference evidence="5 7" key="2">
    <citation type="submission" date="2018-07" db="EMBL/GenBank/DDBJ databases">
        <title>Draft Genome Assemblies for Five Robust Yarrowia lipolytica Strains Exhibiting High Lipid Production and Pentose Sugar Utilization and Sugar Alcohol Secretion from Undetoxified Lignocellulosic Biomass Hydrolysates.</title>
        <authorList>
            <consortium name="DOE Joint Genome Institute"/>
            <person name="Walker C."/>
            <person name="Ryu S."/>
            <person name="Na H."/>
            <person name="Zane M."/>
            <person name="LaButti K."/>
            <person name="Lipzen A."/>
            <person name="Haridas S."/>
            <person name="Barry K."/>
            <person name="Grigoriev I.V."/>
            <person name="Quarterman J."/>
            <person name="Slininger P."/>
            <person name="Dien B."/>
            <person name="Trinh C.T."/>
        </authorList>
    </citation>
    <scope>NUCLEOTIDE SEQUENCE [LARGE SCALE GENOMIC DNA]</scope>
    <source>
        <strain evidence="5 7">YB392</strain>
    </source>
</reference>
<dbReference type="AlphaFoldDB" id="A0A1D8NGP7"/>
<dbReference type="InterPro" id="IPR039874">
    <property type="entry name" value="WAPL"/>
</dbReference>
<dbReference type="VEuPathDB" id="FungiDB:YALI0_E01232g"/>
<dbReference type="InterPro" id="IPR022771">
    <property type="entry name" value="WAPL_C"/>
</dbReference>
<organism evidence="4 6">
    <name type="scientific">Yarrowia lipolytica</name>
    <name type="common">Candida lipolytica</name>
    <dbReference type="NCBI Taxonomy" id="4952"/>
    <lineage>
        <taxon>Eukaryota</taxon>
        <taxon>Fungi</taxon>
        <taxon>Dikarya</taxon>
        <taxon>Ascomycota</taxon>
        <taxon>Saccharomycotina</taxon>
        <taxon>Dipodascomycetes</taxon>
        <taxon>Dipodascales</taxon>
        <taxon>Dipodascales incertae sedis</taxon>
        <taxon>Yarrowia</taxon>
    </lineage>
</organism>
<feature type="compositionally biased region" description="Polar residues" evidence="2">
    <location>
        <begin position="14"/>
        <end position="31"/>
    </location>
</feature>
<dbReference type="Proteomes" id="UP000256601">
    <property type="component" value="Unassembled WGS sequence"/>
</dbReference>